<organism evidence="1 2">
    <name type="scientific">Brachionus plicatilis</name>
    <name type="common">Marine rotifer</name>
    <name type="synonym">Brachionus muelleri</name>
    <dbReference type="NCBI Taxonomy" id="10195"/>
    <lineage>
        <taxon>Eukaryota</taxon>
        <taxon>Metazoa</taxon>
        <taxon>Spiralia</taxon>
        <taxon>Gnathifera</taxon>
        <taxon>Rotifera</taxon>
        <taxon>Eurotatoria</taxon>
        <taxon>Monogononta</taxon>
        <taxon>Pseudotrocha</taxon>
        <taxon>Ploima</taxon>
        <taxon>Brachionidae</taxon>
        <taxon>Brachionus</taxon>
    </lineage>
</organism>
<protein>
    <submittedName>
        <fullName evidence="1">Uncharacterized protein</fullName>
    </submittedName>
</protein>
<comment type="caution">
    <text evidence="1">The sequence shown here is derived from an EMBL/GenBank/DDBJ whole genome shotgun (WGS) entry which is preliminary data.</text>
</comment>
<evidence type="ECO:0000313" key="1">
    <source>
        <dbReference type="EMBL" id="RNA20877.1"/>
    </source>
</evidence>
<evidence type="ECO:0000313" key="2">
    <source>
        <dbReference type="Proteomes" id="UP000276133"/>
    </source>
</evidence>
<proteinExistence type="predicted"/>
<dbReference type="AlphaFoldDB" id="A0A3M7RBI6"/>
<keyword evidence="2" id="KW-1185">Reference proteome</keyword>
<reference evidence="1 2" key="1">
    <citation type="journal article" date="2018" name="Sci. Rep.">
        <title>Genomic signatures of local adaptation to the degree of environmental predictability in rotifers.</title>
        <authorList>
            <person name="Franch-Gras L."/>
            <person name="Hahn C."/>
            <person name="Garcia-Roger E.M."/>
            <person name="Carmona M.J."/>
            <person name="Serra M."/>
            <person name="Gomez A."/>
        </authorList>
    </citation>
    <scope>NUCLEOTIDE SEQUENCE [LARGE SCALE GENOMIC DNA]</scope>
    <source>
        <strain evidence="1">HYR1</strain>
    </source>
</reference>
<gene>
    <name evidence="1" type="ORF">BpHYR1_036259</name>
</gene>
<sequence length="92" mass="10575">MSLIEKISNNISQDQAFEPNTKGKTRENVFTLWRMLKNALIENLREITGLKNAEDQLDRKRQKNKIISAKNSSSNNNCDSSKSTFLVLFVKE</sequence>
<dbReference type="EMBL" id="REGN01003764">
    <property type="protein sequence ID" value="RNA20877.1"/>
    <property type="molecule type" value="Genomic_DNA"/>
</dbReference>
<dbReference type="Proteomes" id="UP000276133">
    <property type="component" value="Unassembled WGS sequence"/>
</dbReference>
<name>A0A3M7RBI6_BRAPC</name>
<accession>A0A3M7RBI6</accession>